<comment type="caution">
    <text evidence="2">The sequence shown here is derived from an EMBL/GenBank/DDBJ whole genome shotgun (WGS) entry which is preliminary data.</text>
</comment>
<evidence type="ECO:0000256" key="1">
    <source>
        <dbReference type="SAM" id="MobiDB-lite"/>
    </source>
</evidence>
<dbReference type="EMBL" id="CAJNRF010011635">
    <property type="protein sequence ID" value="CAF2133583.1"/>
    <property type="molecule type" value="Genomic_DNA"/>
</dbReference>
<protein>
    <submittedName>
        <fullName evidence="2">Uncharacterized protein</fullName>
    </submittedName>
</protein>
<dbReference type="Proteomes" id="UP000663866">
    <property type="component" value="Unassembled WGS sequence"/>
</dbReference>
<feature type="region of interest" description="Disordered" evidence="1">
    <location>
        <begin position="1"/>
        <end position="71"/>
    </location>
</feature>
<proteinExistence type="predicted"/>
<feature type="non-terminal residue" evidence="2">
    <location>
        <position position="1"/>
    </location>
</feature>
<evidence type="ECO:0000313" key="5">
    <source>
        <dbReference type="Proteomes" id="UP000663866"/>
    </source>
</evidence>
<accession>A0A816W6X0</accession>
<organism evidence="2 4">
    <name type="scientific">Rotaria magnacalcarata</name>
    <dbReference type="NCBI Taxonomy" id="392030"/>
    <lineage>
        <taxon>Eukaryota</taxon>
        <taxon>Metazoa</taxon>
        <taxon>Spiralia</taxon>
        <taxon>Gnathifera</taxon>
        <taxon>Rotifera</taxon>
        <taxon>Eurotatoria</taxon>
        <taxon>Bdelloidea</taxon>
        <taxon>Philodinida</taxon>
        <taxon>Philodinidae</taxon>
        <taxon>Rotaria</taxon>
    </lineage>
</organism>
<reference evidence="2" key="1">
    <citation type="submission" date="2021-02" db="EMBL/GenBank/DDBJ databases">
        <authorList>
            <person name="Nowell W R."/>
        </authorList>
    </citation>
    <scope>NUCLEOTIDE SEQUENCE</scope>
</reference>
<keyword evidence="5" id="KW-1185">Reference proteome</keyword>
<gene>
    <name evidence="3" type="ORF">OVN521_LOCUS45488</name>
    <name evidence="2" type="ORF">WKI299_LOCUS26729</name>
</gene>
<name>A0A816W6X0_9BILA</name>
<feature type="compositionally biased region" description="Low complexity" evidence="1">
    <location>
        <begin position="8"/>
        <end position="25"/>
    </location>
</feature>
<evidence type="ECO:0000313" key="2">
    <source>
        <dbReference type="EMBL" id="CAF2133583.1"/>
    </source>
</evidence>
<dbReference type="EMBL" id="CAJOBG010074826">
    <property type="protein sequence ID" value="CAF4609278.1"/>
    <property type="molecule type" value="Genomic_DNA"/>
</dbReference>
<evidence type="ECO:0000313" key="4">
    <source>
        <dbReference type="Proteomes" id="UP000663856"/>
    </source>
</evidence>
<feature type="compositionally biased region" description="Polar residues" evidence="1">
    <location>
        <begin position="26"/>
        <end position="60"/>
    </location>
</feature>
<sequence length="71" mass="7773">MNRNIRNQQVPVTQVTQQQQQQQQPISMTPGSDSIMTSNSVNVIQSPHSHPGMIQQQQTPVGAPGQSPLAR</sequence>
<dbReference type="AlphaFoldDB" id="A0A816W6X0"/>
<evidence type="ECO:0000313" key="3">
    <source>
        <dbReference type="EMBL" id="CAF4609278.1"/>
    </source>
</evidence>
<dbReference type="Proteomes" id="UP000663856">
    <property type="component" value="Unassembled WGS sequence"/>
</dbReference>